<feature type="transmembrane region" description="Helical" evidence="8">
    <location>
        <begin position="90"/>
        <end position="109"/>
    </location>
</feature>
<evidence type="ECO:0000259" key="9">
    <source>
        <dbReference type="PROSITE" id="PS50850"/>
    </source>
</evidence>
<evidence type="ECO:0000256" key="1">
    <source>
        <dbReference type="ARBA" id="ARBA00004429"/>
    </source>
</evidence>
<evidence type="ECO:0000313" key="10">
    <source>
        <dbReference type="EMBL" id="MEW9267233.1"/>
    </source>
</evidence>
<feature type="transmembrane region" description="Helical" evidence="8">
    <location>
        <begin position="181"/>
        <end position="198"/>
    </location>
</feature>
<comment type="caution">
    <text evidence="10">The sequence shown here is derived from an EMBL/GenBank/DDBJ whole genome shotgun (WGS) entry which is preliminary data.</text>
</comment>
<sequence>MSRFLDLSGWAVDLTPLRESRQFRLLFTGRLVSVFGLGMLAVVLSVQAYDLTGSSLQVAAVNTVLGVATLAGSLAGGVLADRVDRRRVVLVSRALAVVGFVVLALNATADHPSVAVLYVFAVWDGATGAVGATAFGAAVPAVVPPSMLPATGALMALCLDLGSVAAPLVAGFVTGAGGPAAVYWSVVVVSAVSWLVLFRLDPVVPARSAPDAGPRRSAAGRAVADLREGFAFARADRVVGAVLLIGFLQIFFASPHVLVPEFVGDDLGGGPEAVGLVYAAPAAGALVAGICSGWIPRVRRTGVLLVVVPAVSALAVAAFGLAPGVWFAVVAMTVVGITDVVGEVLRFTVLAERTPDRLRGRVQSIWSAQVTVGDTLGGPLLAVGARALGTSPVIAVGGVFAAVATLALLLTRPELRRHVSGLDPSENPPENPSETLENFQESR</sequence>
<dbReference type="InterPro" id="IPR036259">
    <property type="entry name" value="MFS_trans_sf"/>
</dbReference>
<feature type="transmembrane region" description="Helical" evidence="8">
    <location>
        <begin position="154"/>
        <end position="175"/>
    </location>
</feature>
<dbReference type="InterPro" id="IPR020846">
    <property type="entry name" value="MFS_dom"/>
</dbReference>
<comment type="subcellular location">
    <subcellularLocation>
        <location evidence="1">Cell inner membrane</location>
        <topology evidence="1">Multi-pass membrane protein</topology>
    </subcellularLocation>
</comment>
<dbReference type="PROSITE" id="PS50850">
    <property type="entry name" value="MFS"/>
    <property type="match status" value="1"/>
</dbReference>
<keyword evidence="2" id="KW-0813">Transport</keyword>
<evidence type="ECO:0000256" key="7">
    <source>
        <dbReference type="SAM" id="MobiDB-lite"/>
    </source>
</evidence>
<feature type="region of interest" description="Disordered" evidence="7">
    <location>
        <begin position="419"/>
        <end position="443"/>
    </location>
</feature>
<dbReference type="RefSeq" id="WP_367640489.1">
    <property type="nucleotide sequence ID" value="NZ_JBFNQN010000016.1"/>
</dbReference>
<evidence type="ECO:0000256" key="2">
    <source>
        <dbReference type="ARBA" id="ARBA00022448"/>
    </source>
</evidence>
<dbReference type="Pfam" id="PF05977">
    <property type="entry name" value="MFS_3"/>
    <property type="match status" value="1"/>
</dbReference>
<name>A0ABV3PD28_9ACTN</name>
<evidence type="ECO:0000313" key="11">
    <source>
        <dbReference type="Proteomes" id="UP001555826"/>
    </source>
</evidence>
<dbReference type="NCBIfam" id="NF007792">
    <property type="entry name" value="PRK10489.1"/>
    <property type="match status" value="1"/>
</dbReference>
<keyword evidence="6 8" id="KW-0472">Membrane</keyword>
<feature type="transmembrane region" description="Helical" evidence="8">
    <location>
        <begin position="278"/>
        <end position="295"/>
    </location>
</feature>
<evidence type="ECO:0000256" key="5">
    <source>
        <dbReference type="ARBA" id="ARBA00022989"/>
    </source>
</evidence>
<evidence type="ECO:0000256" key="3">
    <source>
        <dbReference type="ARBA" id="ARBA00022475"/>
    </source>
</evidence>
<protein>
    <submittedName>
        <fullName evidence="10">Enterobactin transporter EntS</fullName>
    </submittedName>
</protein>
<dbReference type="CDD" id="cd06173">
    <property type="entry name" value="MFS_MefA_like"/>
    <property type="match status" value="1"/>
</dbReference>
<feature type="transmembrane region" description="Helical" evidence="8">
    <location>
        <begin position="238"/>
        <end position="258"/>
    </location>
</feature>
<keyword evidence="4 8" id="KW-0812">Transmembrane</keyword>
<dbReference type="InterPro" id="IPR010290">
    <property type="entry name" value="TM_effector"/>
</dbReference>
<reference evidence="10 11" key="1">
    <citation type="submission" date="2024-07" db="EMBL/GenBank/DDBJ databases">
        <authorList>
            <person name="Thanompreechachai J."/>
            <person name="Duangmal K."/>
        </authorList>
    </citation>
    <scope>NUCLEOTIDE SEQUENCE [LARGE SCALE GENOMIC DNA]</scope>
    <source>
        <strain evidence="10 11">KCTC 19886</strain>
    </source>
</reference>
<keyword evidence="11" id="KW-1185">Reference proteome</keyword>
<dbReference type="Gene3D" id="1.20.1250.20">
    <property type="entry name" value="MFS general substrate transporter like domains"/>
    <property type="match status" value="1"/>
</dbReference>
<dbReference type="PANTHER" id="PTHR23513">
    <property type="entry name" value="INTEGRAL MEMBRANE EFFLUX PROTEIN-RELATED"/>
    <property type="match status" value="1"/>
</dbReference>
<gene>
    <name evidence="10" type="primary">entS</name>
    <name evidence="10" type="ORF">AB1207_20980</name>
</gene>
<dbReference type="Proteomes" id="UP001555826">
    <property type="component" value="Unassembled WGS sequence"/>
</dbReference>
<feature type="transmembrane region" description="Helical" evidence="8">
    <location>
        <begin position="115"/>
        <end position="142"/>
    </location>
</feature>
<feature type="transmembrane region" description="Helical" evidence="8">
    <location>
        <begin position="55"/>
        <end position="78"/>
    </location>
</feature>
<accession>A0ABV3PD28</accession>
<feature type="domain" description="Major facilitator superfamily (MFS) profile" evidence="9">
    <location>
        <begin position="22"/>
        <end position="416"/>
    </location>
</feature>
<evidence type="ECO:0000256" key="8">
    <source>
        <dbReference type="SAM" id="Phobius"/>
    </source>
</evidence>
<evidence type="ECO:0000256" key="4">
    <source>
        <dbReference type="ARBA" id="ARBA00022692"/>
    </source>
</evidence>
<dbReference type="SUPFAM" id="SSF103473">
    <property type="entry name" value="MFS general substrate transporter"/>
    <property type="match status" value="1"/>
</dbReference>
<dbReference type="EMBL" id="JBFNQN010000016">
    <property type="protein sequence ID" value="MEW9267233.1"/>
    <property type="molecule type" value="Genomic_DNA"/>
</dbReference>
<feature type="transmembrane region" description="Helical" evidence="8">
    <location>
        <begin position="302"/>
        <end position="319"/>
    </location>
</feature>
<proteinExistence type="predicted"/>
<organism evidence="10 11">
    <name type="scientific">Kineococcus endophyticus</name>
    <dbReference type="NCBI Taxonomy" id="1181883"/>
    <lineage>
        <taxon>Bacteria</taxon>
        <taxon>Bacillati</taxon>
        <taxon>Actinomycetota</taxon>
        <taxon>Actinomycetes</taxon>
        <taxon>Kineosporiales</taxon>
        <taxon>Kineosporiaceae</taxon>
        <taxon>Kineococcus</taxon>
    </lineage>
</organism>
<evidence type="ECO:0000256" key="6">
    <source>
        <dbReference type="ARBA" id="ARBA00023136"/>
    </source>
</evidence>
<keyword evidence="3" id="KW-1003">Cell membrane</keyword>
<dbReference type="PANTHER" id="PTHR23513:SF9">
    <property type="entry name" value="ENTEROBACTIN EXPORTER ENTS"/>
    <property type="match status" value="1"/>
</dbReference>
<feature type="transmembrane region" description="Helical" evidence="8">
    <location>
        <begin position="27"/>
        <end position="49"/>
    </location>
</feature>
<feature type="transmembrane region" description="Helical" evidence="8">
    <location>
        <begin position="391"/>
        <end position="410"/>
    </location>
</feature>
<keyword evidence="5 8" id="KW-1133">Transmembrane helix</keyword>